<feature type="compositionally biased region" description="Polar residues" evidence="2">
    <location>
        <begin position="567"/>
        <end position="577"/>
    </location>
</feature>
<dbReference type="EMBL" id="CAXLJL010000201">
    <property type="protein sequence ID" value="CAL5134481.1"/>
    <property type="molecule type" value="Genomic_DNA"/>
</dbReference>
<dbReference type="InterPro" id="IPR036612">
    <property type="entry name" value="KH_dom_type_1_sf"/>
</dbReference>
<evidence type="ECO:0000313" key="3">
    <source>
        <dbReference type="EMBL" id="CAL5134481.1"/>
    </source>
</evidence>
<dbReference type="PANTHER" id="PTHR10603:SF7">
    <property type="entry name" value="FRAGILE X MESSENGER RIBONUCLEOPROTEIN 1 HOMOLOG"/>
    <property type="match status" value="1"/>
</dbReference>
<dbReference type="CDD" id="cd22426">
    <property type="entry name" value="KH_I_FMR1_FXR_rpt2"/>
    <property type="match status" value="1"/>
</dbReference>
<gene>
    <name evidence="3" type="ORF">CDAUBV1_LOCUS7856</name>
</gene>
<dbReference type="GO" id="GO:0045727">
    <property type="term" value="P:positive regulation of translation"/>
    <property type="evidence" value="ECO:0007669"/>
    <property type="project" value="TreeGrafter"/>
</dbReference>
<accession>A0AAV2TCA8</accession>
<name>A0AAV2TCA8_CALDB</name>
<dbReference type="GO" id="GO:0051028">
    <property type="term" value="P:mRNA transport"/>
    <property type="evidence" value="ECO:0007669"/>
    <property type="project" value="TreeGrafter"/>
</dbReference>
<dbReference type="GO" id="GO:0010494">
    <property type="term" value="C:cytoplasmic stress granule"/>
    <property type="evidence" value="ECO:0007669"/>
    <property type="project" value="TreeGrafter"/>
</dbReference>
<organism evidence="3 4">
    <name type="scientific">Calicophoron daubneyi</name>
    <name type="common">Rumen fluke</name>
    <name type="synonym">Paramphistomum daubneyi</name>
    <dbReference type="NCBI Taxonomy" id="300641"/>
    <lineage>
        <taxon>Eukaryota</taxon>
        <taxon>Metazoa</taxon>
        <taxon>Spiralia</taxon>
        <taxon>Lophotrochozoa</taxon>
        <taxon>Platyhelminthes</taxon>
        <taxon>Trematoda</taxon>
        <taxon>Digenea</taxon>
        <taxon>Plagiorchiida</taxon>
        <taxon>Pronocephalata</taxon>
        <taxon>Paramphistomoidea</taxon>
        <taxon>Paramphistomidae</taxon>
        <taxon>Calicophoron</taxon>
    </lineage>
</organism>
<evidence type="ECO:0000256" key="1">
    <source>
        <dbReference type="PROSITE-ProRule" id="PRU00117"/>
    </source>
</evidence>
<feature type="compositionally biased region" description="Basic and acidic residues" evidence="2">
    <location>
        <begin position="109"/>
        <end position="119"/>
    </location>
</feature>
<reference evidence="3" key="1">
    <citation type="submission" date="2024-06" db="EMBL/GenBank/DDBJ databases">
        <authorList>
            <person name="Liu X."/>
            <person name="Lenzi L."/>
            <person name="Haldenby T S."/>
            <person name="Uol C."/>
        </authorList>
    </citation>
    <scope>NUCLEOTIDE SEQUENCE</scope>
</reference>
<dbReference type="PROSITE" id="PS50084">
    <property type="entry name" value="KH_TYPE_1"/>
    <property type="match status" value="2"/>
</dbReference>
<dbReference type="GO" id="GO:0045182">
    <property type="term" value="F:translation regulator activity"/>
    <property type="evidence" value="ECO:0007669"/>
    <property type="project" value="TreeGrafter"/>
</dbReference>
<feature type="compositionally biased region" description="Basic and acidic residues" evidence="2">
    <location>
        <begin position="750"/>
        <end position="759"/>
    </location>
</feature>
<comment type="caution">
    <text evidence="3">The sequence shown here is derived from an EMBL/GenBank/DDBJ whole genome shotgun (WGS) entry which is preliminary data.</text>
</comment>
<dbReference type="GO" id="GO:0043488">
    <property type="term" value="P:regulation of mRNA stability"/>
    <property type="evidence" value="ECO:0007669"/>
    <property type="project" value="TreeGrafter"/>
</dbReference>
<feature type="compositionally biased region" description="Low complexity" evidence="2">
    <location>
        <begin position="725"/>
        <end position="738"/>
    </location>
</feature>
<keyword evidence="1" id="KW-0694">RNA-binding</keyword>
<feature type="region of interest" description="Disordered" evidence="2">
    <location>
        <begin position="555"/>
        <end position="614"/>
    </location>
</feature>
<dbReference type="GO" id="GO:0048513">
    <property type="term" value="P:animal organ development"/>
    <property type="evidence" value="ECO:0007669"/>
    <property type="project" value="TreeGrafter"/>
</dbReference>
<feature type="region of interest" description="Disordered" evidence="2">
    <location>
        <begin position="100"/>
        <end position="123"/>
    </location>
</feature>
<feature type="region of interest" description="Disordered" evidence="2">
    <location>
        <begin position="655"/>
        <end position="801"/>
    </location>
</feature>
<proteinExistence type="predicted"/>
<dbReference type="GO" id="GO:0003730">
    <property type="term" value="F:mRNA 3'-UTR binding"/>
    <property type="evidence" value="ECO:0007669"/>
    <property type="project" value="TreeGrafter"/>
</dbReference>
<dbReference type="InterPro" id="IPR040148">
    <property type="entry name" value="FMR1"/>
</dbReference>
<dbReference type="GO" id="GO:0005634">
    <property type="term" value="C:nucleus"/>
    <property type="evidence" value="ECO:0007669"/>
    <property type="project" value="TreeGrafter"/>
</dbReference>
<protein>
    <submittedName>
        <fullName evidence="3">Uncharacterized protein</fullName>
    </submittedName>
</protein>
<feature type="region of interest" description="Disordered" evidence="2">
    <location>
        <begin position="60"/>
        <end position="80"/>
    </location>
</feature>
<dbReference type="Proteomes" id="UP001497525">
    <property type="component" value="Unassembled WGS sequence"/>
</dbReference>
<evidence type="ECO:0000256" key="2">
    <source>
        <dbReference type="SAM" id="MobiDB-lite"/>
    </source>
</evidence>
<dbReference type="Gene3D" id="3.30.1370.10">
    <property type="entry name" value="K Homology domain, type 1"/>
    <property type="match status" value="1"/>
</dbReference>
<dbReference type="PANTHER" id="PTHR10603">
    <property type="entry name" value="FRAGILE X MENTAL RETARDATION SYNDROME-RELATED PROTEIN"/>
    <property type="match status" value="1"/>
</dbReference>
<evidence type="ECO:0000313" key="4">
    <source>
        <dbReference type="Proteomes" id="UP001497525"/>
    </source>
</evidence>
<sequence>MYIPVEQIGSEFQRIPAALVKIENSSGTGLIRYSSRDATIRVPLSEVQLAPRAFELATGEAFHQKPSEDEESSPNLCRNNHDFSPREPVEVWLSHEATAKKSALSEESEGGRHEQEHVARGPVPSGAWWPGRVLNVQGGFAHVEVAAPLTSNEGAEEVSPTQVVPHLVRLGSSSLPYRSTLVKLEEIRLPWNGRPVSPSLKKGVTHTKETSEPTTLTTQGVLHRHTICIPAYLARLATSPDAHSALVKFCEAPCLIQCDPEPFLRGDMARRIMTSTESAVASGRQTPNNAGMSGCESDSNIASVAISLDSPPSASLWPSPSIIAQSSVLNAPKIIGTLSPAGVTDPALLLEGLPGANGPLVLLHIWSGSAEAIRRASLLELAHVRILVFRYHVMRKLSNGEPGELDLADSTDAPTENGDAPVMHCRPISIPILPNTDEHQQSTGDQTSGGMMIGYRAQFRIQPRLVGLAIGYHGSTIQEARGLPGVRAVDLLQDGIVQVEAETVEACQSVRNLLDFTEAEIPVSPRLASRLIGSKGMNIRKLASSAGVRRAQLLDPLTRKRRHEQQQKQASLITSNGAGLETESAEEQPASVELKNVDEQCDDSTGDDEKLPPPAFYLLGTRPAVAKMKLLLEFQADNWNELDELEETRRSLFSQLQQSNQPPLNGLPGRGGGASRVFVRGQRMPGRGGSIDGSRENNGPNRQPARRMRGGQPAPRGGRGERANRQQNGGVLDNNNVDGQHDTQFASHESSVDACKEEQVQNDGAPVSNPTNAHNGRGSFANRGGGRGRNRPRNNPVSASS</sequence>
<dbReference type="AlphaFoldDB" id="A0AAV2TCA8"/>